<organism evidence="3 4">
    <name type="scientific">Escallonia herrerae</name>
    <dbReference type="NCBI Taxonomy" id="1293975"/>
    <lineage>
        <taxon>Eukaryota</taxon>
        <taxon>Viridiplantae</taxon>
        <taxon>Streptophyta</taxon>
        <taxon>Embryophyta</taxon>
        <taxon>Tracheophyta</taxon>
        <taxon>Spermatophyta</taxon>
        <taxon>Magnoliopsida</taxon>
        <taxon>eudicotyledons</taxon>
        <taxon>Gunneridae</taxon>
        <taxon>Pentapetalae</taxon>
        <taxon>asterids</taxon>
        <taxon>campanulids</taxon>
        <taxon>Escalloniales</taxon>
        <taxon>Escalloniaceae</taxon>
        <taxon>Escallonia</taxon>
    </lineage>
</organism>
<evidence type="ECO:0000256" key="2">
    <source>
        <dbReference type="ARBA" id="ARBA00022801"/>
    </source>
</evidence>
<dbReference type="PANTHER" id="PTHR47967">
    <property type="entry name" value="OS07G0603500 PROTEIN-RELATED"/>
    <property type="match status" value="1"/>
</dbReference>
<dbReference type="InterPro" id="IPR021109">
    <property type="entry name" value="Peptidase_aspartic_dom_sf"/>
</dbReference>
<dbReference type="Proteomes" id="UP001188597">
    <property type="component" value="Unassembled WGS sequence"/>
</dbReference>
<dbReference type="EMBL" id="JAVXUP010000196">
    <property type="protein sequence ID" value="KAK3034676.1"/>
    <property type="molecule type" value="Genomic_DNA"/>
</dbReference>
<sequence length="131" mass="14579">MYTKTPARQVKINFGGNAVVSGPGVVSTPLIIEDLYYLKLEGVSVGHKRLPYKTNKAGTVQRGNILIDSDLQPSSTFIKVQDDMSFSRSQMEPAAQDVNELPNRHVPRYKSLFEGKLLLAMLTLANFNPKR</sequence>
<keyword evidence="2" id="KW-0378">Hydrolase</keyword>
<dbReference type="GO" id="GO:0005576">
    <property type="term" value="C:extracellular region"/>
    <property type="evidence" value="ECO:0007669"/>
    <property type="project" value="TreeGrafter"/>
</dbReference>
<name>A0AA88WV83_9ASTE</name>
<protein>
    <submittedName>
        <fullName evidence="3">Uncharacterized protein</fullName>
    </submittedName>
</protein>
<dbReference type="AlphaFoldDB" id="A0AA88WV83"/>
<evidence type="ECO:0000313" key="3">
    <source>
        <dbReference type="EMBL" id="KAK3034676.1"/>
    </source>
</evidence>
<dbReference type="InterPro" id="IPR051708">
    <property type="entry name" value="Plant_Aspart_Prot_A1"/>
</dbReference>
<dbReference type="GO" id="GO:0008233">
    <property type="term" value="F:peptidase activity"/>
    <property type="evidence" value="ECO:0007669"/>
    <property type="project" value="UniProtKB-KW"/>
</dbReference>
<dbReference type="PANTHER" id="PTHR47967:SF128">
    <property type="entry name" value="ASPARTIC PROTEINASE CDR1-LIKE"/>
    <property type="match status" value="1"/>
</dbReference>
<dbReference type="Gene3D" id="2.40.70.10">
    <property type="entry name" value="Acid Proteases"/>
    <property type="match status" value="1"/>
</dbReference>
<gene>
    <name evidence="3" type="ORF">RJ639_033631</name>
</gene>
<dbReference type="GO" id="GO:0006508">
    <property type="term" value="P:proteolysis"/>
    <property type="evidence" value="ECO:0007669"/>
    <property type="project" value="UniProtKB-KW"/>
</dbReference>
<comment type="caution">
    <text evidence="3">The sequence shown here is derived from an EMBL/GenBank/DDBJ whole genome shotgun (WGS) entry which is preliminary data.</text>
</comment>
<evidence type="ECO:0000256" key="1">
    <source>
        <dbReference type="ARBA" id="ARBA00022670"/>
    </source>
</evidence>
<reference evidence="3" key="1">
    <citation type="submission" date="2022-12" db="EMBL/GenBank/DDBJ databases">
        <title>Draft genome assemblies for two species of Escallonia (Escalloniales).</title>
        <authorList>
            <person name="Chanderbali A."/>
            <person name="Dervinis C."/>
            <person name="Anghel I."/>
            <person name="Soltis D."/>
            <person name="Soltis P."/>
            <person name="Zapata F."/>
        </authorList>
    </citation>
    <scope>NUCLEOTIDE SEQUENCE</scope>
    <source>
        <strain evidence="3">UCBG64.0493</strain>
        <tissue evidence="3">Leaf</tissue>
    </source>
</reference>
<proteinExistence type="predicted"/>
<evidence type="ECO:0000313" key="4">
    <source>
        <dbReference type="Proteomes" id="UP001188597"/>
    </source>
</evidence>
<dbReference type="SUPFAM" id="SSF50630">
    <property type="entry name" value="Acid proteases"/>
    <property type="match status" value="1"/>
</dbReference>
<accession>A0AA88WV83</accession>
<keyword evidence="4" id="KW-1185">Reference proteome</keyword>
<keyword evidence="1" id="KW-0645">Protease</keyword>